<dbReference type="SUPFAM" id="SSF109998">
    <property type="entry name" value="Triger factor/SurA peptide-binding domain-like"/>
    <property type="match status" value="1"/>
</dbReference>
<dbReference type="GO" id="GO:0005737">
    <property type="term" value="C:cytoplasm"/>
    <property type="evidence" value="ECO:0007669"/>
    <property type="project" value="UniProtKB-SubCell"/>
</dbReference>
<dbReference type="Gene3D" id="1.10.3120.10">
    <property type="entry name" value="Trigger factor, C-terminal domain"/>
    <property type="match status" value="1"/>
</dbReference>
<evidence type="ECO:0000256" key="10">
    <source>
        <dbReference type="ARBA" id="ARBA00029986"/>
    </source>
</evidence>
<evidence type="ECO:0000256" key="3">
    <source>
        <dbReference type="ARBA" id="ARBA00013194"/>
    </source>
</evidence>
<evidence type="ECO:0000256" key="7">
    <source>
        <dbReference type="ARBA" id="ARBA00023186"/>
    </source>
</evidence>
<accession>A0A9E8HKR9</accession>
<dbReference type="KEGG" id="asem:NNL22_07650"/>
<dbReference type="InterPro" id="IPR005215">
    <property type="entry name" value="Trig_fac"/>
</dbReference>
<evidence type="ECO:0000313" key="16">
    <source>
        <dbReference type="Proteomes" id="UP001164472"/>
    </source>
</evidence>
<evidence type="ECO:0000256" key="8">
    <source>
        <dbReference type="ARBA" id="ARBA00023235"/>
    </source>
</evidence>
<evidence type="ECO:0000256" key="6">
    <source>
        <dbReference type="ARBA" id="ARBA00023110"/>
    </source>
</evidence>
<keyword evidence="11" id="KW-0963">Cytoplasm</keyword>
<dbReference type="GO" id="GO:0043335">
    <property type="term" value="P:protein unfolding"/>
    <property type="evidence" value="ECO:0007669"/>
    <property type="project" value="TreeGrafter"/>
</dbReference>
<dbReference type="SUPFAM" id="SSF54534">
    <property type="entry name" value="FKBP-like"/>
    <property type="match status" value="1"/>
</dbReference>
<evidence type="ECO:0000256" key="4">
    <source>
        <dbReference type="ARBA" id="ARBA00016902"/>
    </source>
</evidence>
<dbReference type="FunFam" id="3.10.50.40:FF:000001">
    <property type="entry name" value="Trigger factor"/>
    <property type="match status" value="1"/>
</dbReference>
<dbReference type="Gene3D" id="3.10.50.40">
    <property type="match status" value="1"/>
</dbReference>
<dbReference type="EC" id="5.2.1.8" evidence="3 11"/>
<evidence type="ECO:0000256" key="1">
    <source>
        <dbReference type="ARBA" id="ARBA00000971"/>
    </source>
</evidence>
<keyword evidence="6 11" id="KW-0697">Rotamase</keyword>
<dbReference type="HAMAP" id="MF_00303">
    <property type="entry name" value="Trigger_factor_Tig"/>
    <property type="match status" value="1"/>
</dbReference>
<dbReference type="SUPFAM" id="SSF102735">
    <property type="entry name" value="Trigger factor ribosome-binding domain"/>
    <property type="match status" value="1"/>
</dbReference>
<protein>
    <recommendedName>
        <fullName evidence="4 11">Trigger factor</fullName>
        <shortName evidence="11">TF</shortName>
        <ecNumber evidence="3 11">5.2.1.8</ecNumber>
    </recommendedName>
    <alternativeName>
        <fullName evidence="10 11">PPIase</fullName>
    </alternativeName>
</protein>
<comment type="catalytic activity">
    <reaction evidence="1 11 12">
        <text>[protein]-peptidylproline (omega=180) = [protein]-peptidylproline (omega=0)</text>
        <dbReference type="Rhea" id="RHEA:16237"/>
        <dbReference type="Rhea" id="RHEA-COMP:10747"/>
        <dbReference type="Rhea" id="RHEA-COMP:10748"/>
        <dbReference type="ChEBI" id="CHEBI:83833"/>
        <dbReference type="ChEBI" id="CHEBI:83834"/>
        <dbReference type="EC" id="5.2.1.8"/>
    </reaction>
</comment>
<dbReference type="GO" id="GO:0003755">
    <property type="term" value="F:peptidyl-prolyl cis-trans isomerase activity"/>
    <property type="evidence" value="ECO:0007669"/>
    <property type="project" value="UniProtKB-UniRule"/>
</dbReference>
<evidence type="ECO:0000256" key="2">
    <source>
        <dbReference type="ARBA" id="ARBA00005464"/>
    </source>
</evidence>
<dbReference type="GO" id="GO:0044183">
    <property type="term" value="F:protein folding chaperone"/>
    <property type="evidence" value="ECO:0007669"/>
    <property type="project" value="TreeGrafter"/>
</dbReference>
<dbReference type="GO" id="GO:0051301">
    <property type="term" value="P:cell division"/>
    <property type="evidence" value="ECO:0007669"/>
    <property type="project" value="UniProtKB-KW"/>
</dbReference>
<dbReference type="PROSITE" id="PS50059">
    <property type="entry name" value="FKBP_PPIASE"/>
    <property type="match status" value="1"/>
</dbReference>
<comment type="domain">
    <text evidence="11">Consists of 3 domains; the N-terminus binds the ribosome, the middle domain has PPIase activity, while the C-terminus has intrinsic chaperone activity on its own.</text>
</comment>
<organism evidence="15 16">
    <name type="scientific">Alkalimarinus sediminis</name>
    <dbReference type="NCBI Taxonomy" id="1632866"/>
    <lineage>
        <taxon>Bacteria</taxon>
        <taxon>Pseudomonadati</taxon>
        <taxon>Pseudomonadota</taxon>
        <taxon>Gammaproteobacteria</taxon>
        <taxon>Alteromonadales</taxon>
        <taxon>Alteromonadaceae</taxon>
        <taxon>Alkalimarinus</taxon>
    </lineage>
</organism>
<dbReference type="InterPro" id="IPR046357">
    <property type="entry name" value="PPIase_dom_sf"/>
</dbReference>
<dbReference type="PIRSF" id="PIRSF003095">
    <property type="entry name" value="Trigger_factor"/>
    <property type="match status" value="1"/>
</dbReference>
<dbReference type="InterPro" id="IPR001179">
    <property type="entry name" value="PPIase_FKBP_dom"/>
</dbReference>
<dbReference type="GO" id="GO:0043022">
    <property type="term" value="F:ribosome binding"/>
    <property type="evidence" value="ECO:0007669"/>
    <property type="project" value="TreeGrafter"/>
</dbReference>
<dbReference type="InterPro" id="IPR037041">
    <property type="entry name" value="Trigger_fac_C_sf"/>
</dbReference>
<dbReference type="PANTHER" id="PTHR30560">
    <property type="entry name" value="TRIGGER FACTOR CHAPERONE AND PEPTIDYL-PROLYL CIS/TRANS ISOMERASE"/>
    <property type="match status" value="1"/>
</dbReference>
<evidence type="ECO:0000313" key="15">
    <source>
        <dbReference type="EMBL" id="UZW76453.1"/>
    </source>
</evidence>
<dbReference type="RefSeq" id="WP_251811804.1">
    <property type="nucleotide sequence ID" value="NZ_CP101527.1"/>
</dbReference>
<comment type="similarity">
    <text evidence="2 11 13">Belongs to the FKBP-type PPIase family. Tig subfamily.</text>
</comment>
<evidence type="ECO:0000256" key="11">
    <source>
        <dbReference type="HAMAP-Rule" id="MF_00303"/>
    </source>
</evidence>
<dbReference type="Pfam" id="PF00254">
    <property type="entry name" value="FKBP_C"/>
    <property type="match status" value="1"/>
</dbReference>
<dbReference type="AlphaFoldDB" id="A0A9E8HKR9"/>
<dbReference type="GO" id="GO:0015031">
    <property type="term" value="P:protein transport"/>
    <property type="evidence" value="ECO:0007669"/>
    <property type="project" value="UniProtKB-UniRule"/>
</dbReference>
<dbReference type="InterPro" id="IPR008881">
    <property type="entry name" value="Trigger_fac_ribosome-bd_bac"/>
</dbReference>
<keyword evidence="9 11" id="KW-0131">Cell cycle</keyword>
<dbReference type="InterPro" id="IPR008880">
    <property type="entry name" value="Trigger_fac_C"/>
</dbReference>
<keyword evidence="8 11" id="KW-0413">Isomerase</keyword>
<gene>
    <name evidence="11 15" type="primary">tig</name>
    <name evidence="15" type="ORF">NNL22_07650</name>
</gene>
<comment type="subcellular location">
    <subcellularLocation>
        <location evidence="11">Cytoplasm</location>
    </subcellularLocation>
    <text evidence="11">About half TF is bound to the ribosome near the polypeptide exit tunnel while the other half is free in the cytoplasm.</text>
</comment>
<dbReference type="NCBIfam" id="TIGR00115">
    <property type="entry name" value="tig"/>
    <property type="match status" value="1"/>
</dbReference>
<comment type="function">
    <text evidence="11">Involved in protein export. Acts as a chaperone by maintaining the newly synthesized protein in an open conformation. Functions as a peptidyl-prolyl cis-trans isomerase.</text>
</comment>
<evidence type="ECO:0000256" key="5">
    <source>
        <dbReference type="ARBA" id="ARBA00022618"/>
    </source>
</evidence>
<dbReference type="GO" id="GO:0051083">
    <property type="term" value="P:'de novo' cotranslational protein folding"/>
    <property type="evidence" value="ECO:0007669"/>
    <property type="project" value="TreeGrafter"/>
</dbReference>
<evidence type="ECO:0000256" key="9">
    <source>
        <dbReference type="ARBA" id="ARBA00023306"/>
    </source>
</evidence>
<sequence>MQVSVETTSSIERRMTIGVPAEQVESEVQKRLQQTAKTVKINGFRPGKVPFSVVKKRYGQGVRQEVLGEVMRNAYVEALAEEKINPAGYPKFETKSVEEGQDLEFVAVFDIYPEFEPADMSGISIERETAEIKKTDIKNMIDVLRRQHGTPKSVKRKAKKKDILTIDFKGTIDGEEFAGGSAVDSKVTLGSGQMIPGFEDGLIGAKPEDELTLDVTFPEDYQNKELAGKAAQFAVTVKANEELVLPEMDQEFFSKYGIEDADEEKFTAEILKNMERELAQAINTKVKQQIVDQLVEINEFDVPGAMVDQEIDRMREDAVRQFGGGQMKASDLPAELFKDQAEKRVRTGLIFSAIVKANELSVDADKVNDKIAQIASTYQDPEQVIEYYNGNQEQMAQVQSVVLEDQVVELVLEKAKVVDKKVSYEDAVKPAAQTVA</sequence>
<name>A0A9E8HKR9_9ALTE</name>
<evidence type="ECO:0000259" key="14">
    <source>
        <dbReference type="PROSITE" id="PS50059"/>
    </source>
</evidence>
<keyword evidence="5 11" id="KW-0132">Cell division</keyword>
<dbReference type="Pfam" id="PF05697">
    <property type="entry name" value="Trigger_N"/>
    <property type="match status" value="1"/>
</dbReference>
<dbReference type="EMBL" id="CP101527">
    <property type="protein sequence ID" value="UZW76453.1"/>
    <property type="molecule type" value="Genomic_DNA"/>
</dbReference>
<dbReference type="PANTHER" id="PTHR30560:SF3">
    <property type="entry name" value="TRIGGER FACTOR-LIKE PROTEIN TIG, CHLOROPLASTIC"/>
    <property type="match status" value="1"/>
</dbReference>
<keyword evidence="7 11" id="KW-0143">Chaperone</keyword>
<keyword evidence="16" id="KW-1185">Reference proteome</keyword>
<dbReference type="Pfam" id="PF05698">
    <property type="entry name" value="Trigger_C"/>
    <property type="match status" value="1"/>
</dbReference>
<dbReference type="InterPro" id="IPR027304">
    <property type="entry name" value="Trigger_fact/SurA_dom_sf"/>
</dbReference>
<feature type="domain" description="PPIase FKBP-type" evidence="14">
    <location>
        <begin position="161"/>
        <end position="245"/>
    </location>
</feature>
<evidence type="ECO:0000256" key="13">
    <source>
        <dbReference type="RuleBase" id="RU003914"/>
    </source>
</evidence>
<dbReference type="Gene3D" id="3.30.70.1050">
    <property type="entry name" value="Trigger factor ribosome-binding domain"/>
    <property type="match status" value="1"/>
</dbReference>
<reference evidence="15" key="1">
    <citation type="submission" date="2022-07" db="EMBL/GenBank/DDBJ databases">
        <title>Alkalimarinus sp. nov., isolated from gut of a Alitta virens.</title>
        <authorList>
            <person name="Yang A.I."/>
            <person name="Shin N.-R."/>
        </authorList>
    </citation>
    <scope>NUCLEOTIDE SEQUENCE</scope>
    <source>
        <strain evidence="15">FA028</strain>
    </source>
</reference>
<dbReference type="Proteomes" id="UP001164472">
    <property type="component" value="Chromosome"/>
</dbReference>
<dbReference type="InterPro" id="IPR036611">
    <property type="entry name" value="Trigger_fac_ribosome-bd_sf"/>
</dbReference>
<proteinExistence type="inferred from homology"/>
<evidence type="ECO:0000256" key="12">
    <source>
        <dbReference type="PROSITE-ProRule" id="PRU00277"/>
    </source>
</evidence>